<dbReference type="OrthoDB" id="1164858at2"/>
<comment type="caution">
    <text evidence="1">The sequence shown here is derived from an EMBL/GenBank/DDBJ whole genome shotgun (WGS) entry which is preliminary data.</text>
</comment>
<dbReference type="NCBIfam" id="NF047558">
    <property type="entry name" value="TPR_END_plus"/>
    <property type="match status" value="1"/>
</dbReference>
<accession>A0A2S7L267</accession>
<gene>
    <name evidence="1" type="ORF">BST83_01305</name>
</gene>
<dbReference type="InterPro" id="IPR011990">
    <property type="entry name" value="TPR-like_helical_dom_sf"/>
</dbReference>
<name>A0A2S7L267_9FLAO</name>
<dbReference type="SUPFAM" id="SSF48452">
    <property type="entry name" value="TPR-like"/>
    <property type="match status" value="1"/>
</dbReference>
<dbReference type="Pfam" id="PF20329">
    <property type="entry name" value="DUF6624"/>
    <property type="match status" value="1"/>
</dbReference>
<dbReference type="RefSeq" id="WP_104808230.1">
    <property type="nucleotide sequence ID" value="NZ_MQUA01000004.1"/>
</dbReference>
<sequence>MKKKLFLVYIITSLSISAQTNGDSLRRKGNLEGAIKAYKKSLKTITDIYKNNYNIACIYAIMYNKDSAFQYLNIALENNKSLWALADNDLYSLTNDKRWETIENQQLEKYQTEKGKIQKPEFAKQLLRLIMKDQSLDYQLDMAKDYFFKTGKAPHWYYPIAQMKQEITEGNFEKMEALIKEDGWPTYSVVGKLAADSPLLIINHHPKEEIRIKYLQQIKEACLENEGSCFEYAKIQDRILVNTEKPQLFGMQLTYDKDRNRIPFPILKPEFVDKRRAEIGLEPLKKYLKRKINYEFTVKQEK</sequence>
<dbReference type="Gene3D" id="1.25.40.10">
    <property type="entry name" value="Tetratricopeptide repeat domain"/>
    <property type="match status" value="1"/>
</dbReference>
<dbReference type="EMBL" id="MQUA01000004">
    <property type="protein sequence ID" value="PQB09014.1"/>
    <property type="molecule type" value="Genomic_DNA"/>
</dbReference>
<dbReference type="Proteomes" id="UP000239522">
    <property type="component" value="Unassembled WGS sequence"/>
</dbReference>
<protein>
    <recommendedName>
        <fullName evidence="3">Tetratricopeptide repeat protein</fullName>
    </recommendedName>
</protein>
<evidence type="ECO:0000313" key="1">
    <source>
        <dbReference type="EMBL" id="PQB09014.1"/>
    </source>
</evidence>
<evidence type="ECO:0008006" key="3">
    <source>
        <dbReference type="Google" id="ProtNLM"/>
    </source>
</evidence>
<organism evidence="1 2">
    <name type="scientific">Polaribacter filamentus</name>
    <dbReference type="NCBI Taxonomy" id="53483"/>
    <lineage>
        <taxon>Bacteria</taxon>
        <taxon>Pseudomonadati</taxon>
        <taxon>Bacteroidota</taxon>
        <taxon>Flavobacteriia</taxon>
        <taxon>Flavobacteriales</taxon>
        <taxon>Flavobacteriaceae</taxon>
    </lineage>
</organism>
<dbReference type="AlphaFoldDB" id="A0A2S7L267"/>
<dbReference type="InterPro" id="IPR046732">
    <property type="entry name" value="DUF6624"/>
</dbReference>
<reference evidence="1 2" key="1">
    <citation type="submission" date="2016-11" db="EMBL/GenBank/DDBJ databases">
        <title>Trade-off between light-utilization and light-protection in marine flavobacteria.</title>
        <authorList>
            <person name="Kumagai Y."/>
        </authorList>
    </citation>
    <scope>NUCLEOTIDE SEQUENCE [LARGE SCALE GENOMIC DNA]</scope>
    <source>
        <strain evidence="1 2">ATCC 700397</strain>
    </source>
</reference>
<keyword evidence="2" id="KW-1185">Reference proteome</keyword>
<evidence type="ECO:0000313" key="2">
    <source>
        <dbReference type="Proteomes" id="UP000239522"/>
    </source>
</evidence>
<proteinExistence type="predicted"/>